<dbReference type="EMBL" id="JTDI01000006">
    <property type="protein sequence ID" value="KHK89818.1"/>
    <property type="molecule type" value="Genomic_DNA"/>
</dbReference>
<feature type="domain" description="FAD-binding PCMH-type" evidence="3">
    <location>
        <begin position="1"/>
        <end position="185"/>
    </location>
</feature>
<dbReference type="PANTHER" id="PTHR11748:SF103">
    <property type="entry name" value="GLYCOLATE OXIDASE SUBUNIT GLCE"/>
    <property type="match status" value="1"/>
</dbReference>
<gene>
    <name evidence="4" type="ORF">LK12_18020</name>
</gene>
<evidence type="ECO:0000256" key="2">
    <source>
        <dbReference type="ARBA" id="ARBA00022827"/>
    </source>
</evidence>
<dbReference type="Gene3D" id="3.30.465.10">
    <property type="match status" value="1"/>
</dbReference>
<keyword evidence="5" id="KW-1185">Reference proteome</keyword>
<evidence type="ECO:0000313" key="4">
    <source>
        <dbReference type="EMBL" id="KHK89818.1"/>
    </source>
</evidence>
<dbReference type="STRING" id="1348853.LK12_18020"/>
<dbReference type="InterPro" id="IPR036318">
    <property type="entry name" value="FAD-bd_PCMH-like_sf"/>
</dbReference>
<organism evidence="4 5">
    <name type="scientific">Novosphingobium malaysiense</name>
    <dbReference type="NCBI Taxonomy" id="1348853"/>
    <lineage>
        <taxon>Bacteria</taxon>
        <taxon>Pseudomonadati</taxon>
        <taxon>Pseudomonadota</taxon>
        <taxon>Alphaproteobacteria</taxon>
        <taxon>Sphingomonadales</taxon>
        <taxon>Sphingomonadaceae</taxon>
        <taxon>Novosphingobium</taxon>
    </lineage>
</organism>
<keyword evidence="2" id="KW-0274">FAD</keyword>
<dbReference type="InterPro" id="IPR016169">
    <property type="entry name" value="FAD-bd_PCMH_sub2"/>
</dbReference>
<sequence>MDKAMILRPADEQELCETVRAAASAGTRLSLEGGGSKVSMGRPVDDCRTLSLGAFSGIADYDPPELVLTAGAATPLSQIESALAENNQMLAFEPFDLAPILGGEPGVTTIGGVVASGLAGSQRLVHGGVRDHLLGFRAVSGRGDAFVAGGKVVKNVTGYDLSKLMCGSWGRLAALMEVTLKVLPRPASQATLIARDLDPRAAWASFARLLGSQAEIAAAAHFPPGTLEDHAISAVRLQGFAPSVDARAAMVERIGSAEGYRRADASVATGIWASLRDLSVLPRNPAMWRVSLPARQAPDFLEAFAPGDVRWVMDWAGGLIWLSTDRPAEMVRTAAQRCNGHAMLLRASADIRRAVPTLHTQPDALARLEERVRRAFDPASVFETGRF</sequence>
<dbReference type="GO" id="GO:0071949">
    <property type="term" value="F:FAD binding"/>
    <property type="evidence" value="ECO:0007669"/>
    <property type="project" value="InterPro"/>
</dbReference>
<keyword evidence="1" id="KW-0285">Flavoprotein</keyword>
<dbReference type="SUPFAM" id="SSF56176">
    <property type="entry name" value="FAD-binding/transporter-associated domain-like"/>
    <property type="match status" value="1"/>
</dbReference>
<name>A0A0B1ZKW2_9SPHN</name>
<evidence type="ECO:0000259" key="3">
    <source>
        <dbReference type="PROSITE" id="PS51387"/>
    </source>
</evidence>
<dbReference type="RefSeq" id="WP_039287177.1">
    <property type="nucleotide sequence ID" value="NZ_JTDI01000006.1"/>
</dbReference>
<protein>
    <submittedName>
        <fullName evidence="4">FAD-linked oxidase</fullName>
    </submittedName>
</protein>
<dbReference type="OrthoDB" id="9811557at2"/>
<dbReference type="GO" id="GO:0003824">
    <property type="term" value="F:catalytic activity"/>
    <property type="evidence" value="ECO:0007669"/>
    <property type="project" value="InterPro"/>
</dbReference>
<dbReference type="PROSITE" id="PS51387">
    <property type="entry name" value="FAD_PCMH"/>
    <property type="match status" value="1"/>
</dbReference>
<dbReference type="InterPro" id="IPR016166">
    <property type="entry name" value="FAD-bd_PCMH"/>
</dbReference>
<evidence type="ECO:0000313" key="5">
    <source>
        <dbReference type="Proteomes" id="UP000031057"/>
    </source>
</evidence>
<reference evidence="4 5" key="1">
    <citation type="submission" date="2014-10" db="EMBL/GenBank/DDBJ databases">
        <title>Genome sequence of Novosphingobium malaysiense MUSC 273(T).</title>
        <authorList>
            <person name="Lee L.-H."/>
        </authorList>
    </citation>
    <scope>NUCLEOTIDE SEQUENCE [LARGE SCALE GENOMIC DNA]</scope>
    <source>
        <strain evidence="4 5">MUSC 273</strain>
    </source>
</reference>
<dbReference type="NCBIfam" id="NF008439">
    <property type="entry name" value="PRK11282.1"/>
    <property type="match status" value="1"/>
</dbReference>
<dbReference type="Proteomes" id="UP000031057">
    <property type="component" value="Unassembled WGS sequence"/>
</dbReference>
<comment type="caution">
    <text evidence="4">The sequence shown here is derived from an EMBL/GenBank/DDBJ whole genome shotgun (WGS) entry which is preliminary data.</text>
</comment>
<evidence type="ECO:0000256" key="1">
    <source>
        <dbReference type="ARBA" id="ARBA00022630"/>
    </source>
</evidence>
<proteinExistence type="predicted"/>
<dbReference type="InterPro" id="IPR016164">
    <property type="entry name" value="FAD-linked_Oxase-like_C"/>
</dbReference>
<dbReference type="Pfam" id="PF01565">
    <property type="entry name" value="FAD_binding_4"/>
    <property type="match status" value="1"/>
</dbReference>
<dbReference type="AlphaFoldDB" id="A0A0B1ZKW2"/>
<dbReference type="InterPro" id="IPR006094">
    <property type="entry name" value="Oxid_FAD_bind_N"/>
</dbReference>
<accession>A0A0B1ZKW2</accession>
<dbReference type="SUPFAM" id="SSF55103">
    <property type="entry name" value="FAD-linked oxidases, C-terminal domain"/>
    <property type="match status" value="1"/>
</dbReference>
<dbReference type="PANTHER" id="PTHR11748">
    <property type="entry name" value="D-LACTATE DEHYDROGENASE"/>
    <property type="match status" value="1"/>
</dbReference>